<keyword evidence="3 6" id="KW-0812">Transmembrane</keyword>
<keyword evidence="4 6" id="KW-1133">Transmembrane helix</keyword>
<evidence type="ECO:0000256" key="6">
    <source>
        <dbReference type="SAM" id="Phobius"/>
    </source>
</evidence>
<feature type="transmembrane region" description="Helical" evidence="6">
    <location>
        <begin position="154"/>
        <end position="175"/>
    </location>
</feature>
<dbReference type="InterPro" id="IPR024923">
    <property type="entry name" value="PG_synth_SpoVB"/>
</dbReference>
<keyword evidence="8" id="KW-1185">Reference proteome</keyword>
<keyword evidence="5 6" id="KW-0472">Membrane</keyword>
<evidence type="ECO:0000256" key="2">
    <source>
        <dbReference type="ARBA" id="ARBA00022475"/>
    </source>
</evidence>
<evidence type="ECO:0000313" key="7">
    <source>
        <dbReference type="EMBL" id="MBC5715537.1"/>
    </source>
</evidence>
<dbReference type="Proteomes" id="UP000606720">
    <property type="component" value="Unassembled WGS sequence"/>
</dbReference>
<sequence length="544" mass="58516">MARKSSKNNYLKQAGILAAAGIICRIIGILYRSPLTSIIGDEGNGYYTSAYNIYTIILLLSSYSIPSAVSKIIASKLALKEYRNAHRIFRCALIYVCVIGGAASLFTLFGAELFLEGEAAVVLRVFSPTIFLSGFVGVLRGYFQAHGSMIQTSFSQILEQILNAVISILAANLLIDLVTSKSTTAQAIYGAAGSALGTGSGVVAALLFMLFVYAINRKMIYTRIAKDRHRYVDSYGDILRGMLSTVTPIIMSTFIYNFSTSFNQTVYSKVMIYARGLSLAQTATSYGIFAGKAMVIINIPIALASSLSAAMIPTISASSALGDQTATRRKVVNAMWTTMLIAIPSSVGLAVLAKPIMQLLFPQKDSLDMAAKLLAMIAITVVFYSLSTLSNGILQGIGQVKLPVRNAAIALAVQTVLLVVLLMFTELDLYALVICLIVYSFMMCVLNSISVRHCIGVGENFKTMFLMPAIAAAIMGAAAKGTYMGMQLFVSSNIICLVPSLLVAVIIYFVAALMIGAVGREQLLNLPKGQLIVRVAEKCHLLRR</sequence>
<feature type="transmembrane region" description="Helical" evidence="6">
    <location>
        <begin position="286"/>
        <end position="310"/>
    </location>
</feature>
<feature type="transmembrane region" description="Helical" evidence="6">
    <location>
        <begin position="121"/>
        <end position="142"/>
    </location>
</feature>
<accession>A0A923RUA3</accession>
<dbReference type="PANTHER" id="PTHR30250">
    <property type="entry name" value="PST FAMILY PREDICTED COLANIC ACID TRANSPORTER"/>
    <property type="match status" value="1"/>
</dbReference>
<organism evidence="7 8">
    <name type="scientific">Roseburia zhanii</name>
    <dbReference type="NCBI Taxonomy" id="2763064"/>
    <lineage>
        <taxon>Bacteria</taxon>
        <taxon>Bacillati</taxon>
        <taxon>Bacillota</taxon>
        <taxon>Clostridia</taxon>
        <taxon>Lachnospirales</taxon>
        <taxon>Lachnospiraceae</taxon>
        <taxon>Roseburia</taxon>
    </lineage>
</organism>
<feature type="transmembrane region" description="Helical" evidence="6">
    <location>
        <begin position="51"/>
        <end position="73"/>
    </location>
</feature>
<feature type="transmembrane region" description="Helical" evidence="6">
    <location>
        <begin position="331"/>
        <end position="353"/>
    </location>
</feature>
<dbReference type="Pfam" id="PF01943">
    <property type="entry name" value="Polysacc_synt"/>
    <property type="match status" value="1"/>
</dbReference>
<dbReference type="PIRSF" id="PIRSF038958">
    <property type="entry name" value="PG_synth_SpoVB"/>
    <property type="match status" value="1"/>
</dbReference>
<comment type="caution">
    <text evidence="7">The sequence shown here is derived from an EMBL/GenBank/DDBJ whole genome shotgun (WGS) entry which is preliminary data.</text>
</comment>
<feature type="transmembrane region" description="Helical" evidence="6">
    <location>
        <begin position="406"/>
        <end position="424"/>
    </location>
</feature>
<feature type="transmembrane region" description="Helical" evidence="6">
    <location>
        <begin position="12"/>
        <end position="31"/>
    </location>
</feature>
<dbReference type="InterPro" id="IPR050833">
    <property type="entry name" value="Poly_Biosynth_Transport"/>
</dbReference>
<feature type="transmembrane region" description="Helical" evidence="6">
    <location>
        <begin position="93"/>
        <end position="115"/>
    </location>
</feature>
<dbReference type="PANTHER" id="PTHR30250:SF21">
    <property type="entry name" value="LIPID II FLIPPASE MURJ"/>
    <property type="match status" value="1"/>
</dbReference>
<keyword evidence="2" id="KW-1003">Cell membrane</keyword>
<evidence type="ECO:0000256" key="3">
    <source>
        <dbReference type="ARBA" id="ARBA00022692"/>
    </source>
</evidence>
<evidence type="ECO:0000256" key="4">
    <source>
        <dbReference type="ARBA" id="ARBA00022989"/>
    </source>
</evidence>
<dbReference type="InterPro" id="IPR002797">
    <property type="entry name" value="Polysacc_synth"/>
</dbReference>
<feature type="transmembrane region" description="Helical" evidence="6">
    <location>
        <begin position="237"/>
        <end position="258"/>
    </location>
</feature>
<gene>
    <name evidence="7" type="ORF">H8S17_15330</name>
</gene>
<feature type="transmembrane region" description="Helical" evidence="6">
    <location>
        <begin position="187"/>
        <end position="216"/>
    </location>
</feature>
<feature type="transmembrane region" description="Helical" evidence="6">
    <location>
        <begin position="463"/>
        <end position="483"/>
    </location>
</feature>
<dbReference type="GO" id="GO:0005886">
    <property type="term" value="C:plasma membrane"/>
    <property type="evidence" value="ECO:0007669"/>
    <property type="project" value="UniProtKB-SubCell"/>
</dbReference>
<evidence type="ECO:0000256" key="5">
    <source>
        <dbReference type="ARBA" id="ARBA00023136"/>
    </source>
</evidence>
<proteinExistence type="predicted"/>
<dbReference type="RefSeq" id="WP_186867832.1">
    <property type="nucleotide sequence ID" value="NZ_JACOPH010000024.1"/>
</dbReference>
<name>A0A923RUA3_9FIRM</name>
<feature type="transmembrane region" description="Helical" evidence="6">
    <location>
        <begin position="489"/>
        <end position="518"/>
    </location>
</feature>
<protein>
    <submittedName>
        <fullName evidence="7">Polysaccharide biosynthesis protein</fullName>
    </submittedName>
</protein>
<feature type="transmembrane region" description="Helical" evidence="6">
    <location>
        <begin position="430"/>
        <end position="451"/>
    </location>
</feature>
<dbReference type="AlphaFoldDB" id="A0A923RUA3"/>
<feature type="transmembrane region" description="Helical" evidence="6">
    <location>
        <begin position="373"/>
        <end position="394"/>
    </location>
</feature>
<reference evidence="7" key="1">
    <citation type="submission" date="2020-08" db="EMBL/GenBank/DDBJ databases">
        <title>Genome public.</title>
        <authorList>
            <person name="Liu C."/>
            <person name="Sun Q."/>
        </authorList>
    </citation>
    <scope>NUCLEOTIDE SEQUENCE</scope>
    <source>
        <strain evidence="7">BX1005</strain>
    </source>
</reference>
<dbReference type="EMBL" id="JACOPH010000024">
    <property type="protein sequence ID" value="MBC5715537.1"/>
    <property type="molecule type" value="Genomic_DNA"/>
</dbReference>
<comment type="subcellular location">
    <subcellularLocation>
        <location evidence="1">Cell membrane</location>
        <topology evidence="1">Multi-pass membrane protein</topology>
    </subcellularLocation>
</comment>
<evidence type="ECO:0000313" key="8">
    <source>
        <dbReference type="Proteomes" id="UP000606720"/>
    </source>
</evidence>
<evidence type="ECO:0000256" key="1">
    <source>
        <dbReference type="ARBA" id="ARBA00004651"/>
    </source>
</evidence>
<dbReference type="CDD" id="cd13124">
    <property type="entry name" value="MATE_SpoVB_like"/>
    <property type="match status" value="1"/>
</dbReference>